<dbReference type="InterPro" id="IPR032710">
    <property type="entry name" value="NTF2-like_dom_sf"/>
</dbReference>
<dbReference type="InterPro" id="IPR037401">
    <property type="entry name" value="SnoaL-like"/>
</dbReference>
<dbReference type="Gene3D" id="3.10.450.50">
    <property type="match status" value="1"/>
</dbReference>
<organism evidence="2 3">
    <name type="scientific">Schleiferia thermophila</name>
    <dbReference type="NCBI Taxonomy" id="884107"/>
    <lineage>
        <taxon>Bacteria</taxon>
        <taxon>Pseudomonadati</taxon>
        <taxon>Bacteroidota</taxon>
        <taxon>Flavobacteriia</taxon>
        <taxon>Flavobacteriales</taxon>
        <taxon>Schleiferiaceae</taxon>
        <taxon>Schleiferia</taxon>
    </lineage>
</organism>
<name>A0A369A4P7_9FLAO</name>
<gene>
    <name evidence="2" type="ORF">DES35_103211</name>
</gene>
<evidence type="ECO:0000259" key="1">
    <source>
        <dbReference type="Pfam" id="PF13474"/>
    </source>
</evidence>
<dbReference type="SUPFAM" id="SSF54427">
    <property type="entry name" value="NTF2-like"/>
    <property type="match status" value="1"/>
</dbReference>
<accession>A0A369A4P7</accession>
<evidence type="ECO:0000313" key="3">
    <source>
        <dbReference type="Proteomes" id="UP000253517"/>
    </source>
</evidence>
<reference evidence="2 3" key="1">
    <citation type="submission" date="2018-07" db="EMBL/GenBank/DDBJ databases">
        <title>Genomic Encyclopedia of Type Strains, Phase IV (KMG-IV): sequencing the most valuable type-strain genomes for metagenomic binning, comparative biology and taxonomic classification.</title>
        <authorList>
            <person name="Goeker M."/>
        </authorList>
    </citation>
    <scope>NUCLEOTIDE SEQUENCE [LARGE SCALE GENOMIC DNA]</scope>
    <source>
        <strain evidence="2 3">DSM 21410</strain>
    </source>
</reference>
<sequence length="153" mass="17902">MNPVKVERSEPVYPAHFYIKPFIELTVEMLDCVSKHNYRRLAEICDDDFGIIDIDVDGGSKIIRDRKEWEEWFQGLFPKLRAMNANTWSEITGYEALKATDMGYSVVDFNQLLQLPDRILSFQVIATIIWRLKDGQWKESRYHSSLIGVKEVN</sequence>
<dbReference type="RefSeq" id="WP_037358740.1">
    <property type="nucleotide sequence ID" value="NZ_BHZF01000003.1"/>
</dbReference>
<comment type="caution">
    <text evidence="2">The sequence shown here is derived from an EMBL/GenBank/DDBJ whole genome shotgun (WGS) entry which is preliminary data.</text>
</comment>
<dbReference type="Pfam" id="PF13474">
    <property type="entry name" value="SnoaL_3"/>
    <property type="match status" value="1"/>
</dbReference>
<keyword evidence="3" id="KW-1185">Reference proteome</keyword>
<feature type="domain" description="SnoaL-like" evidence="1">
    <location>
        <begin position="27"/>
        <end position="146"/>
    </location>
</feature>
<evidence type="ECO:0000313" key="2">
    <source>
        <dbReference type="EMBL" id="RCX03326.1"/>
    </source>
</evidence>
<proteinExistence type="predicted"/>
<dbReference type="AlphaFoldDB" id="A0A369A4P7"/>
<dbReference type="EMBL" id="QPJS01000003">
    <property type="protein sequence ID" value="RCX03326.1"/>
    <property type="molecule type" value="Genomic_DNA"/>
</dbReference>
<dbReference type="Proteomes" id="UP000253517">
    <property type="component" value="Unassembled WGS sequence"/>
</dbReference>
<protein>
    <submittedName>
        <fullName evidence="2">SnoaL-like protein</fullName>
    </submittedName>
</protein>